<evidence type="ECO:0000313" key="2">
    <source>
        <dbReference type="EMBL" id="NMQ21300.1"/>
    </source>
</evidence>
<organism evidence="2 3">
    <name type="scientific">Candidatus Competibacter phosphatis</name>
    <dbReference type="NCBI Taxonomy" id="221280"/>
    <lineage>
        <taxon>Bacteria</taxon>
        <taxon>Pseudomonadati</taxon>
        <taxon>Pseudomonadota</taxon>
        <taxon>Gammaproteobacteria</taxon>
        <taxon>Candidatus Competibacteraceae</taxon>
        <taxon>Candidatus Competibacter</taxon>
    </lineage>
</organism>
<feature type="domain" description="DUF6876" evidence="1">
    <location>
        <begin position="9"/>
        <end position="120"/>
    </location>
</feature>
<evidence type="ECO:0000313" key="3">
    <source>
        <dbReference type="Proteomes" id="UP000760480"/>
    </source>
</evidence>
<gene>
    <name evidence="2" type="ORF">E4P82_20100</name>
</gene>
<keyword evidence="3" id="KW-1185">Reference proteome</keyword>
<dbReference type="EMBL" id="SPMZ01000085">
    <property type="protein sequence ID" value="NMQ21300.1"/>
    <property type="molecule type" value="Genomic_DNA"/>
</dbReference>
<dbReference type="InterPro" id="IPR049241">
    <property type="entry name" value="DUF6876"/>
</dbReference>
<reference evidence="2 3" key="1">
    <citation type="submission" date="2019-03" db="EMBL/GenBank/DDBJ databases">
        <title>Metabolic reconstructions from genomes of highly enriched 'Candidatus Accumulibacter' and 'Candidatus Competibacter' bioreactor populations.</title>
        <authorList>
            <person name="Annavajhala M.K."/>
            <person name="Welles L."/>
            <person name="Abbas B."/>
            <person name="Sorokin D."/>
            <person name="Park H."/>
            <person name="Van Loosdrecht M."/>
            <person name="Chandran K."/>
        </authorList>
    </citation>
    <scope>NUCLEOTIDE SEQUENCE [LARGE SCALE GENOMIC DNA]</scope>
    <source>
        <strain evidence="2 3">SBR_G</strain>
    </source>
</reference>
<evidence type="ECO:0000259" key="1">
    <source>
        <dbReference type="Pfam" id="PF21781"/>
    </source>
</evidence>
<protein>
    <recommendedName>
        <fullName evidence="1">DUF6876 domain-containing protein</fullName>
    </recommendedName>
</protein>
<proteinExistence type="predicted"/>
<name>A0ABX1TTJ9_9GAMM</name>
<accession>A0ABX1TTJ9</accession>
<dbReference type="RefSeq" id="WP_169250572.1">
    <property type="nucleotide sequence ID" value="NZ_SPMZ01000085.1"/>
</dbReference>
<dbReference type="Proteomes" id="UP000760480">
    <property type="component" value="Unassembled WGS sequence"/>
</dbReference>
<sequence>MTHGNKCLTANALRTFTGTEHWYRHPLARHVLYTDGARYVAEQGGAYWLLDAIAFAQKAVAAVEFQLWKLTVQADRSAHLICEDGNGGVVFSKTIDYTDFPLPEIDLYFTDGVILLPSEY</sequence>
<comment type="caution">
    <text evidence="2">The sequence shown here is derived from an EMBL/GenBank/DDBJ whole genome shotgun (WGS) entry which is preliminary data.</text>
</comment>
<dbReference type="Pfam" id="PF21781">
    <property type="entry name" value="DUF6876"/>
    <property type="match status" value="1"/>
</dbReference>